<keyword evidence="1" id="KW-0175">Coiled coil</keyword>
<name>A0A8S3T7B1_MYTED</name>
<evidence type="ECO:0000313" key="3">
    <source>
        <dbReference type="Proteomes" id="UP000683360"/>
    </source>
</evidence>
<accession>A0A8S3T7B1</accession>
<dbReference type="AlphaFoldDB" id="A0A8S3T7B1"/>
<evidence type="ECO:0000256" key="1">
    <source>
        <dbReference type="SAM" id="Coils"/>
    </source>
</evidence>
<dbReference type="Proteomes" id="UP000683360">
    <property type="component" value="Unassembled WGS sequence"/>
</dbReference>
<comment type="caution">
    <text evidence="2">The sequence shown here is derived from an EMBL/GenBank/DDBJ whole genome shotgun (WGS) entry which is preliminary data.</text>
</comment>
<sequence length="278" mass="33165">MYRVPGYVFRIMSSVVTCEFDLNMDALDLLLLSQNVWSFHRHWLKTKRPMNNSPDSDQDREEVSHRTDANLIYIGNTEPTSIADLEQLCATANTLREEKYDLENKNDELQHQTLTLKRENYDARRKIRELEDAVETERERYEQDMRELQSQCDERTNDMYDTLHKQRLQIEQKDELVRSMTKEMTNMKTRLMTYENDQIRDIRPRQSKRFKRSMITECKHCHTAITDGNEECCFHPEKPVRAVNYSKTNPVMLWKCCYQVAKKEPFGCTSHVNHEPVE</sequence>
<keyword evidence="3" id="KW-1185">Reference proteome</keyword>
<dbReference type="EMBL" id="CAJPWZ010001828">
    <property type="protein sequence ID" value="CAG2224953.1"/>
    <property type="molecule type" value="Genomic_DNA"/>
</dbReference>
<gene>
    <name evidence="2" type="ORF">MEDL_38111</name>
</gene>
<reference evidence="2" key="1">
    <citation type="submission" date="2021-03" db="EMBL/GenBank/DDBJ databases">
        <authorList>
            <person name="Bekaert M."/>
        </authorList>
    </citation>
    <scope>NUCLEOTIDE SEQUENCE</scope>
</reference>
<protein>
    <submittedName>
        <fullName evidence="2">Uncharacterized protein</fullName>
    </submittedName>
</protein>
<dbReference type="OrthoDB" id="10316943at2759"/>
<organism evidence="2 3">
    <name type="scientific">Mytilus edulis</name>
    <name type="common">Blue mussel</name>
    <dbReference type="NCBI Taxonomy" id="6550"/>
    <lineage>
        <taxon>Eukaryota</taxon>
        <taxon>Metazoa</taxon>
        <taxon>Spiralia</taxon>
        <taxon>Lophotrochozoa</taxon>
        <taxon>Mollusca</taxon>
        <taxon>Bivalvia</taxon>
        <taxon>Autobranchia</taxon>
        <taxon>Pteriomorphia</taxon>
        <taxon>Mytilida</taxon>
        <taxon>Mytiloidea</taxon>
        <taxon>Mytilidae</taxon>
        <taxon>Mytilinae</taxon>
        <taxon>Mytilus</taxon>
    </lineage>
</organism>
<feature type="coiled-coil region" evidence="1">
    <location>
        <begin position="85"/>
        <end position="197"/>
    </location>
</feature>
<evidence type="ECO:0000313" key="2">
    <source>
        <dbReference type="EMBL" id="CAG2224953.1"/>
    </source>
</evidence>
<proteinExistence type="predicted"/>